<sequence>MEPAPPDEPLPVAPLPVAPLPDAGVLAAVGTACAVQANDGAALVLALVLVLVFDWAQNTTKFLVVSMNHAELGVVVPVSVLPPPLEISGMKGIVPDEVVVVLGVVGVCADAMTAGIARDAARRVKDFMSRSLYKG</sequence>
<gene>
    <name evidence="1" type="ORF">TSA66_01400</name>
</gene>
<comment type="caution">
    <text evidence="1">The sequence shown here is derived from an EMBL/GenBank/DDBJ whole genome shotgun (WGS) entry which is preliminary data.</text>
</comment>
<dbReference type="EMBL" id="JWJG01000028">
    <property type="protein sequence ID" value="KIF79792.1"/>
    <property type="molecule type" value="Genomic_DNA"/>
</dbReference>
<dbReference type="Proteomes" id="UP000031572">
    <property type="component" value="Unassembled WGS sequence"/>
</dbReference>
<evidence type="ECO:0000313" key="2">
    <source>
        <dbReference type="Proteomes" id="UP000031572"/>
    </source>
</evidence>
<name>A0A0C1YGV2_9BURK</name>
<reference evidence="1 2" key="1">
    <citation type="submission" date="2014-12" db="EMBL/GenBank/DDBJ databases">
        <title>Denitrispirillum autotrophicum gen. nov., sp. nov., Denitrifying, Facultatively Autotrophic Bacteria Isolated from Rice Paddy Soil.</title>
        <authorList>
            <person name="Ishii S."/>
            <person name="Ashida N."/>
            <person name="Ohno H."/>
            <person name="Otsuka S."/>
            <person name="Yokota A."/>
            <person name="Senoo K."/>
        </authorList>
    </citation>
    <scope>NUCLEOTIDE SEQUENCE [LARGE SCALE GENOMIC DNA]</scope>
    <source>
        <strain evidence="1 2">TSA66</strain>
    </source>
</reference>
<accession>A0A0C1YGV2</accession>
<keyword evidence="2" id="KW-1185">Reference proteome</keyword>
<evidence type="ECO:0000313" key="1">
    <source>
        <dbReference type="EMBL" id="KIF79792.1"/>
    </source>
</evidence>
<proteinExistence type="predicted"/>
<dbReference type="AlphaFoldDB" id="A0A0C1YGV2"/>
<organism evidence="1 2">
    <name type="scientific">Noviherbaspirillum autotrophicum</name>
    <dbReference type="NCBI Taxonomy" id="709839"/>
    <lineage>
        <taxon>Bacteria</taxon>
        <taxon>Pseudomonadati</taxon>
        <taxon>Pseudomonadota</taxon>
        <taxon>Betaproteobacteria</taxon>
        <taxon>Burkholderiales</taxon>
        <taxon>Oxalobacteraceae</taxon>
        <taxon>Noviherbaspirillum</taxon>
    </lineage>
</organism>
<protein>
    <submittedName>
        <fullName evidence="1">Uncharacterized protein</fullName>
    </submittedName>
</protein>